<keyword evidence="5" id="KW-1185">Reference proteome</keyword>
<accession>A0A409V6R2</accession>
<dbReference type="PANTHER" id="PTHR10188:SF8">
    <property type="entry name" value="THREONINE ASPARTASE 1"/>
    <property type="match status" value="1"/>
</dbReference>
<evidence type="ECO:0000313" key="5">
    <source>
        <dbReference type="Proteomes" id="UP000266721"/>
    </source>
</evidence>
<dbReference type="GO" id="GO:0051604">
    <property type="term" value="P:protein maturation"/>
    <property type="evidence" value="ECO:0007669"/>
    <property type="project" value="TreeGrafter"/>
</dbReference>
<feature type="active site" description="Nucleophile" evidence="2">
    <location>
        <position position="71"/>
    </location>
</feature>
<dbReference type="AlphaFoldDB" id="A0A409V6R2"/>
<dbReference type="PANTHER" id="PTHR10188">
    <property type="entry name" value="L-ASPARAGINASE"/>
    <property type="match status" value="1"/>
</dbReference>
<feature type="site" description="Cleavage; by autolysis" evidence="3">
    <location>
        <begin position="70"/>
        <end position="71"/>
    </location>
</feature>
<comment type="similarity">
    <text evidence="1">Belongs to the Ntn-hydrolase family.</text>
</comment>
<name>A0A409V6R2_MYTGA</name>
<gene>
    <name evidence="4" type="ORF">AM593_09264</name>
</gene>
<protein>
    <submittedName>
        <fullName evidence="4">Uncharacterized protein</fullName>
    </submittedName>
</protein>
<dbReference type="GO" id="GO:0004298">
    <property type="term" value="F:threonine-type endopeptidase activity"/>
    <property type="evidence" value="ECO:0007669"/>
    <property type="project" value="TreeGrafter"/>
</dbReference>
<evidence type="ECO:0000256" key="3">
    <source>
        <dbReference type="PIRSR" id="PIRSR600246-3"/>
    </source>
</evidence>
<evidence type="ECO:0000313" key="4">
    <source>
        <dbReference type="EMBL" id="OPL20486.1"/>
    </source>
</evidence>
<dbReference type="InterPro" id="IPR000246">
    <property type="entry name" value="Peptidase_T2"/>
</dbReference>
<dbReference type="SMR" id="A0A409V6R2"/>
<dbReference type="Pfam" id="PF01112">
    <property type="entry name" value="Asparaginase_2"/>
    <property type="match status" value="1"/>
</dbReference>
<dbReference type="GO" id="GO:0005737">
    <property type="term" value="C:cytoplasm"/>
    <property type="evidence" value="ECO:0007669"/>
    <property type="project" value="TreeGrafter"/>
</dbReference>
<evidence type="ECO:0000256" key="1">
    <source>
        <dbReference type="ARBA" id="ARBA00010872"/>
    </source>
</evidence>
<dbReference type="InterPro" id="IPR029055">
    <property type="entry name" value="Ntn_hydrolases_N"/>
</dbReference>
<evidence type="ECO:0000256" key="2">
    <source>
        <dbReference type="PIRSR" id="PIRSR600246-1"/>
    </source>
</evidence>
<dbReference type="EMBL" id="KV606837">
    <property type="protein sequence ID" value="OPL20486.1"/>
    <property type="molecule type" value="Genomic_DNA"/>
</dbReference>
<dbReference type="Proteomes" id="UP000266721">
    <property type="component" value="Unassembled WGS sequence"/>
</dbReference>
<sequence length="198" mass="21629">MTFGLITILVGNRAEKWILENDPHINTSCNLITDESKRMFLKYKRRLELHEEREIGVTDEEDSIQSLIQDTVGAIAMDTSGNLAAAVSSGGIALKQPGRLGPAATYGSGCWAYNWSSDSKPGVAIATSGSGEHLMKTLFSKECASCIQNMDSGSLGLSFAFKDHFLESEFLKHLDCKFGGAIALRQDKYDNKQSEISI</sequence>
<dbReference type="SUPFAM" id="SSF56235">
    <property type="entry name" value="N-terminal nucleophile aminohydrolases (Ntn hydrolases)"/>
    <property type="match status" value="1"/>
</dbReference>
<proteinExistence type="inferred from homology"/>
<dbReference type="Gene3D" id="3.60.20.30">
    <property type="entry name" value="(Glycosyl)asparaginase"/>
    <property type="match status" value="1"/>
</dbReference>
<feature type="non-terminal residue" evidence="4">
    <location>
        <position position="1"/>
    </location>
</feature>
<reference evidence="4 5" key="1">
    <citation type="journal article" date="2016" name="PLoS ONE">
        <title>A First Insight into the Genome of the Filter-Feeder Mussel Mytilus galloprovincialis.</title>
        <authorList>
            <person name="Murgarella M."/>
            <person name="Puiu D."/>
            <person name="Novoa B."/>
            <person name="Figueras A."/>
            <person name="Posada D."/>
            <person name="Canchaya C."/>
        </authorList>
    </citation>
    <scope>NUCLEOTIDE SEQUENCE [LARGE SCALE GENOMIC DNA]</scope>
    <source>
        <tissue evidence="4">Muscle</tissue>
    </source>
</reference>
<organism evidence="4 5">
    <name type="scientific">Mytilus galloprovincialis</name>
    <name type="common">Mediterranean mussel</name>
    <dbReference type="NCBI Taxonomy" id="29158"/>
    <lineage>
        <taxon>Eukaryota</taxon>
        <taxon>Metazoa</taxon>
        <taxon>Spiralia</taxon>
        <taxon>Lophotrochozoa</taxon>
        <taxon>Mollusca</taxon>
        <taxon>Bivalvia</taxon>
        <taxon>Autobranchia</taxon>
        <taxon>Pteriomorphia</taxon>
        <taxon>Mytilida</taxon>
        <taxon>Mytiloidea</taxon>
        <taxon>Mytilidae</taxon>
        <taxon>Mytilinae</taxon>
        <taxon>Mytilus</taxon>
    </lineage>
</organism>